<accession>A0A1R3GY48</accession>
<dbReference type="Proteomes" id="UP000187203">
    <property type="component" value="Unassembled WGS sequence"/>
</dbReference>
<dbReference type="EMBL" id="AWUE01021207">
    <property type="protein sequence ID" value="OMO63035.1"/>
    <property type="molecule type" value="Genomic_DNA"/>
</dbReference>
<name>A0A1R3GY48_9ROSI</name>
<evidence type="ECO:0000313" key="2">
    <source>
        <dbReference type="EMBL" id="OMO63035.1"/>
    </source>
</evidence>
<evidence type="ECO:0000313" key="3">
    <source>
        <dbReference type="Proteomes" id="UP000187203"/>
    </source>
</evidence>
<comment type="caution">
    <text evidence="2">The sequence shown here is derived from an EMBL/GenBank/DDBJ whole genome shotgun (WGS) entry which is preliminary data.</text>
</comment>
<keyword evidence="3" id="KW-1185">Reference proteome</keyword>
<reference evidence="3" key="1">
    <citation type="submission" date="2013-09" db="EMBL/GenBank/DDBJ databases">
        <title>Corchorus olitorius genome sequencing.</title>
        <authorList>
            <person name="Alam M."/>
            <person name="Haque M.S."/>
            <person name="Islam M.S."/>
            <person name="Emdad E.M."/>
            <person name="Islam M.M."/>
            <person name="Ahmed B."/>
            <person name="Halim A."/>
            <person name="Hossen Q.M.M."/>
            <person name="Hossain M.Z."/>
            <person name="Ahmed R."/>
            <person name="Khan M.M."/>
            <person name="Islam R."/>
            <person name="Rashid M.M."/>
            <person name="Khan S.A."/>
            <person name="Rahman M.S."/>
            <person name="Alam M."/>
            <person name="Yahiya A.S."/>
            <person name="Khan M.S."/>
            <person name="Azam M.S."/>
            <person name="Haque T."/>
            <person name="Lashkar M.Z.H."/>
            <person name="Akhand A.I."/>
            <person name="Morshed G."/>
            <person name="Roy S."/>
            <person name="Uddin K.S."/>
            <person name="Rabeya T."/>
            <person name="Hossain A.S."/>
            <person name="Chowdhury A."/>
            <person name="Snigdha A.R."/>
            <person name="Mortoza M.S."/>
            <person name="Matin S.A."/>
            <person name="Hoque S.M.E."/>
            <person name="Islam M.K."/>
            <person name="Roy D.K."/>
            <person name="Haider R."/>
            <person name="Moosa M.M."/>
            <person name="Elias S.M."/>
            <person name="Hasan A.M."/>
            <person name="Jahan S."/>
            <person name="Shafiuddin M."/>
            <person name="Mahmood N."/>
            <person name="Shommy N.S."/>
        </authorList>
    </citation>
    <scope>NUCLEOTIDE SEQUENCE [LARGE SCALE GENOMIC DNA]</scope>
    <source>
        <strain evidence="3">cv. O-4</strain>
    </source>
</reference>
<feature type="compositionally biased region" description="Basic and acidic residues" evidence="1">
    <location>
        <begin position="18"/>
        <end position="33"/>
    </location>
</feature>
<sequence>MAAAPEHTHKISVSSNRNVDRKERKALDKKQEI</sequence>
<organism evidence="2 3">
    <name type="scientific">Corchorus olitorius</name>
    <dbReference type="NCBI Taxonomy" id="93759"/>
    <lineage>
        <taxon>Eukaryota</taxon>
        <taxon>Viridiplantae</taxon>
        <taxon>Streptophyta</taxon>
        <taxon>Embryophyta</taxon>
        <taxon>Tracheophyta</taxon>
        <taxon>Spermatophyta</taxon>
        <taxon>Magnoliopsida</taxon>
        <taxon>eudicotyledons</taxon>
        <taxon>Gunneridae</taxon>
        <taxon>Pentapetalae</taxon>
        <taxon>rosids</taxon>
        <taxon>malvids</taxon>
        <taxon>Malvales</taxon>
        <taxon>Malvaceae</taxon>
        <taxon>Grewioideae</taxon>
        <taxon>Apeibeae</taxon>
        <taxon>Corchorus</taxon>
    </lineage>
</organism>
<dbReference type="AlphaFoldDB" id="A0A1R3GY48"/>
<proteinExistence type="predicted"/>
<feature type="region of interest" description="Disordered" evidence="1">
    <location>
        <begin position="1"/>
        <end position="33"/>
    </location>
</feature>
<protein>
    <submittedName>
        <fullName evidence="2">Uncharacterized protein</fullName>
    </submittedName>
</protein>
<evidence type="ECO:0000256" key="1">
    <source>
        <dbReference type="SAM" id="MobiDB-lite"/>
    </source>
</evidence>
<gene>
    <name evidence="2" type="ORF">COLO4_32757</name>
</gene>